<dbReference type="Proteomes" id="UP000271010">
    <property type="component" value="Unassembled WGS sequence"/>
</dbReference>
<proteinExistence type="predicted"/>
<keyword evidence="5" id="KW-1185">Reference proteome</keyword>
<dbReference type="PANTHER" id="PTHR43479:SF11">
    <property type="entry name" value="ACREF_ENVCD OPERON REPRESSOR-RELATED"/>
    <property type="match status" value="1"/>
</dbReference>
<dbReference type="GO" id="GO:0003677">
    <property type="term" value="F:DNA binding"/>
    <property type="evidence" value="ECO:0007669"/>
    <property type="project" value="UniProtKB-UniRule"/>
</dbReference>
<dbReference type="InterPro" id="IPR009057">
    <property type="entry name" value="Homeodomain-like_sf"/>
</dbReference>
<evidence type="ECO:0000259" key="3">
    <source>
        <dbReference type="PROSITE" id="PS50977"/>
    </source>
</evidence>
<dbReference type="InterPro" id="IPR001647">
    <property type="entry name" value="HTH_TetR"/>
</dbReference>
<accession>A0A3M9MQA7</accession>
<dbReference type="PANTHER" id="PTHR43479">
    <property type="entry name" value="ACREF/ENVCD OPERON REPRESSOR-RELATED"/>
    <property type="match status" value="1"/>
</dbReference>
<feature type="domain" description="HTH tetR-type" evidence="3">
    <location>
        <begin position="9"/>
        <end position="69"/>
    </location>
</feature>
<name>A0A3M9MQA7_9BACT</name>
<protein>
    <submittedName>
        <fullName evidence="4">TetR/AcrR family transcriptional regulator</fullName>
    </submittedName>
</protein>
<keyword evidence="1 2" id="KW-0238">DNA-binding</keyword>
<reference evidence="4 5" key="1">
    <citation type="submission" date="2018-11" db="EMBL/GenBank/DDBJ databases">
        <title>Rufibacter latericius sp. nov., isolated from water in Baiyang Lake.</title>
        <authorList>
            <person name="Yang Y."/>
        </authorList>
    </citation>
    <scope>NUCLEOTIDE SEQUENCE [LARGE SCALE GENOMIC DNA]</scope>
    <source>
        <strain evidence="4 5">MCC P1</strain>
    </source>
</reference>
<dbReference type="PROSITE" id="PS50977">
    <property type="entry name" value="HTH_TETR_2"/>
    <property type="match status" value="1"/>
</dbReference>
<comment type="caution">
    <text evidence="4">The sequence shown here is derived from an EMBL/GenBank/DDBJ whole genome shotgun (WGS) entry which is preliminary data.</text>
</comment>
<dbReference type="SUPFAM" id="SSF46689">
    <property type="entry name" value="Homeodomain-like"/>
    <property type="match status" value="1"/>
</dbReference>
<evidence type="ECO:0000313" key="4">
    <source>
        <dbReference type="EMBL" id="RNI27714.1"/>
    </source>
</evidence>
<evidence type="ECO:0000256" key="1">
    <source>
        <dbReference type="ARBA" id="ARBA00023125"/>
    </source>
</evidence>
<dbReference type="OrthoDB" id="9789566at2"/>
<dbReference type="AlphaFoldDB" id="A0A3M9MQA7"/>
<sequence length="190" mass="21596">MNKREIQREETVQKIQDVAMVLFAEEGYDRTSIRKIAEKAGVSLGLLYNYYSSKEELLKGIMLKARQANKAFLKQPAEGVPPFQYIEHHVRSTFEALQQNPTFWRLHHSLRMQPAVLKAMGTEEENESWMQSTMLTSKLAAAGSHSPSAEAALMLATLDGIAQHYLTLPTFPLQDVVIRYLLQLKNYLNG</sequence>
<dbReference type="Pfam" id="PF00440">
    <property type="entry name" value="TetR_N"/>
    <property type="match status" value="1"/>
</dbReference>
<gene>
    <name evidence="4" type="ORF">EFA69_16495</name>
</gene>
<dbReference type="PRINTS" id="PR00455">
    <property type="entry name" value="HTHTETR"/>
</dbReference>
<dbReference type="RefSeq" id="WP_123134179.1">
    <property type="nucleotide sequence ID" value="NZ_RJJE01000017.1"/>
</dbReference>
<evidence type="ECO:0000313" key="5">
    <source>
        <dbReference type="Proteomes" id="UP000271010"/>
    </source>
</evidence>
<feature type="DNA-binding region" description="H-T-H motif" evidence="2">
    <location>
        <begin position="32"/>
        <end position="51"/>
    </location>
</feature>
<dbReference type="InterPro" id="IPR050624">
    <property type="entry name" value="HTH-type_Tx_Regulator"/>
</dbReference>
<dbReference type="Gene3D" id="1.10.357.10">
    <property type="entry name" value="Tetracycline Repressor, domain 2"/>
    <property type="match status" value="1"/>
</dbReference>
<dbReference type="EMBL" id="RJJE01000017">
    <property type="protein sequence ID" value="RNI27714.1"/>
    <property type="molecule type" value="Genomic_DNA"/>
</dbReference>
<organism evidence="4 5">
    <name type="scientific">Rufibacter immobilis</name>
    <dbReference type="NCBI Taxonomy" id="1348778"/>
    <lineage>
        <taxon>Bacteria</taxon>
        <taxon>Pseudomonadati</taxon>
        <taxon>Bacteroidota</taxon>
        <taxon>Cytophagia</taxon>
        <taxon>Cytophagales</taxon>
        <taxon>Hymenobacteraceae</taxon>
        <taxon>Rufibacter</taxon>
    </lineage>
</organism>
<evidence type="ECO:0000256" key="2">
    <source>
        <dbReference type="PROSITE-ProRule" id="PRU00335"/>
    </source>
</evidence>